<dbReference type="RefSeq" id="WP_167146246.1">
    <property type="nucleotide sequence ID" value="NZ_JAAMOX010000001.1"/>
</dbReference>
<feature type="transmembrane region" description="Helical" evidence="1">
    <location>
        <begin position="70"/>
        <end position="94"/>
    </location>
</feature>
<feature type="transmembrane region" description="Helical" evidence="1">
    <location>
        <begin position="6"/>
        <end position="26"/>
    </location>
</feature>
<name>A0A7X5TUG2_9MICO</name>
<proteinExistence type="predicted"/>
<evidence type="ECO:0000313" key="4">
    <source>
        <dbReference type="Proteomes" id="UP000541033"/>
    </source>
</evidence>
<keyword evidence="1" id="KW-0812">Transmembrane</keyword>
<keyword evidence="4" id="KW-1185">Reference proteome</keyword>
<organism evidence="3 4">
    <name type="scientific">Lysinibacter cavernae</name>
    <dbReference type="NCBI Taxonomy" id="1640652"/>
    <lineage>
        <taxon>Bacteria</taxon>
        <taxon>Bacillati</taxon>
        <taxon>Actinomycetota</taxon>
        <taxon>Actinomycetes</taxon>
        <taxon>Micrococcales</taxon>
        <taxon>Microbacteriaceae</taxon>
        <taxon>Lysinibacter</taxon>
    </lineage>
</organism>
<gene>
    <name evidence="2" type="ORF">FHX76_000003</name>
    <name evidence="3" type="ORF">FHX76_003191</name>
</gene>
<dbReference type="EMBL" id="JAAMOX010000001">
    <property type="protein sequence ID" value="NIH52135.1"/>
    <property type="molecule type" value="Genomic_DNA"/>
</dbReference>
<dbReference type="AlphaFoldDB" id="A0A7X5TUG2"/>
<evidence type="ECO:0000313" key="2">
    <source>
        <dbReference type="EMBL" id="NIH52135.1"/>
    </source>
</evidence>
<sequence length="98" mass="10412">MMVVGVLFFVGAFVAMSLSVFVASKASPSVKLPWIKQPADEPRRSYLFRMLALLLAVAGSFTLSPEIGTLAVVFLALSLLIPILVGIGLHNALVARKG</sequence>
<keyword evidence="1" id="KW-1133">Transmembrane helix</keyword>
<dbReference type="Proteomes" id="UP000541033">
    <property type="component" value="Unassembled WGS sequence"/>
</dbReference>
<comment type="caution">
    <text evidence="3">The sequence shown here is derived from an EMBL/GenBank/DDBJ whole genome shotgun (WGS) entry which is preliminary data.</text>
</comment>
<evidence type="ECO:0000256" key="1">
    <source>
        <dbReference type="SAM" id="Phobius"/>
    </source>
</evidence>
<dbReference type="EMBL" id="JAAMOX010000004">
    <property type="protein sequence ID" value="NIH55270.1"/>
    <property type="molecule type" value="Genomic_DNA"/>
</dbReference>
<evidence type="ECO:0000313" key="3">
    <source>
        <dbReference type="EMBL" id="NIH55270.1"/>
    </source>
</evidence>
<keyword evidence="1" id="KW-0472">Membrane</keyword>
<accession>A0A7X5TUG2</accession>
<protein>
    <submittedName>
        <fullName evidence="3">Uncharacterized protein</fullName>
    </submittedName>
</protein>
<feature type="transmembrane region" description="Helical" evidence="1">
    <location>
        <begin position="46"/>
        <end position="64"/>
    </location>
</feature>
<reference evidence="3 4" key="1">
    <citation type="submission" date="2020-02" db="EMBL/GenBank/DDBJ databases">
        <title>Sequencing the genomes of 1000 actinobacteria strains.</title>
        <authorList>
            <person name="Klenk H.-P."/>
        </authorList>
    </citation>
    <scope>NUCLEOTIDE SEQUENCE [LARGE SCALE GENOMIC DNA]</scope>
    <source>
        <strain evidence="3 4">DSM 27960</strain>
    </source>
</reference>